<keyword evidence="2" id="KW-0285">Flavoprotein</keyword>
<feature type="domain" description="FAD-binding PCMH-type" evidence="4">
    <location>
        <begin position="86"/>
        <end position="266"/>
    </location>
</feature>
<accession>A0ABU3PG87</accession>
<dbReference type="Pfam" id="PF02913">
    <property type="entry name" value="FAD-oxidase_C"/>
    <property type="match status" value="1"/>
</dbReference>
<dbReference type="EMBL" id="JAVXZY010000009">
    <property type="protein sequence ID" value="MDT9001484.1"/>
    <property type="molecule type" value="Genomic_DNA"/>
</dbReference>
<dbReference type="InterPro" id="IPR016169">
    <property type="entry name" value="FAD-bd_PCMH_sub2"/>
</dbReference>
<dbReference type="SUPFAM" id="SSF56176">
    <property type="entry name" value="FAD-binding/transporter-associated domain-like"/>
    <property type="match status" value="1"/>
</dbReference>
<dbReference type="Gene3D" id="3.30.465.10">
    <property type="match status" value="1"/>
</dbReference>
<evidence type="ECO:0000259" key="4">
    <source>
        <dbReference type="PROSITE" id="PS51387"/>
    </source>
</evidence>
<proteinExistence type="inferred from homology"/>
<gene>
    <name evidence="5" type="ORF">RQP53_19565</name>
</gene>
<dbReference type="Proteomes" id="UP001246372">
    <property type="component" value="Unassembled WGS sequence"/>
</dbReference>
<dbReference type="InterPro" id="IPR036318">
    <property type="entry name" value="FAD-bd_PCMH-like_sf"/>
</dbReference>
<comment type="similarity">
    <text evidence="1">Belongs to the FAD-binding oxidoreductase/transferase type 4 family.</text>
</comment>
<comment type="caution">
    <text evidence="5">The sequence shown here is derived from an EMBL/GenBank/DDBJ whole genome shotgun (WGS) entry which is preliminary data.</text>
</comment>
<name>A0ABU3PG87_9BURK</name>
<dbReference type="InterPro" id="IPR004113">
    <property type="entry name" value="FAD-bd_oxidored_4_C"/>
</dbReference>
<dbReference type="PANTHER" id="PTHR46568">
    <property type="entry name" value="ALKYLDIHYDROXYACETONEPHOSPHATE SYNTHASE, PEROXISOMAL"/>
    <property type="match status" value="1"/>
</dbReference>
<evidence type="ECO:0000313" key="6">
    <source>
        <dbReference type="Proteomes" id="UP001246372"/>
    </source>
</evidence>
<keyword evidence="6" id="KW-1185">Reference proteome</keyword>
<dbReference type="InterPro" id="IPR025650">
    <property type="entry name" value="Alkyl-DHAP_Synthase"/>
</dbReference>
<protein>
    <submittedName>
        <fullName evidence="5">FAD-binding oxidoreductase</fullName>
    </submittedName>
</protein>
<evidence type="ECO:0000313" key="5">
    <source>
        <dbReference type="EMBL" id="MDT9001484.1"/>
    </source>
</evidence>
<dbReference type="InterPro" id="IPR016166">
    <property type="entry name" value="FAD-bd_PCMH"/>
</dbReference>
<evidence type="ECO:0000256" key="1">
    <source>
        <dbReference type="ARBA" id="ARBA00008000"/>
    </source>
</evidence>
<sequence>MAVRRWNGWGDDSIETALQPGALAFLHQQIGATAAPSDAALAAVLAQLPPSRLPPHPQVSTDAEARLRASFGQSLGDWLRLRFGRIGAVSDGVAWPESSAQVRELLDWASEVGAIVIPCGGATSVVGHLSPPEDPRPVLTLMMGRMRKLLSLDSTAQLARFEAGVLGPDLEAQLRAQGWMLGHYPQSFEYASLGGWVVTRSSGQQSARYGRIEQLFAGGRLETPRGTLQIPTLPASAAGPDLREWVLGSEGRLGVLTEATVRISRLPEREEFIGVFLPSWQAGEAAVRALAQARLGLSMMRLANPVETLTTLRLAGHEAQIAWLERYLAWRGCGEGKVLLMLGFSGGARQLRAMQALARPILKAQGGVSTGTLLGKKWAANRFKGVYLRNALWAQGYAVDTMETAVDWSRVPAMMAAMESAGREALAGFGERCHAYTHLSHVYAQGSSVYTTFVFRIGGDFDSAMARWKALKQGVSQAIVNQGGTISHQHGVGKDHAAYLGAEKGATGMAALQAMVDHFDPQGLLASGNLLPPATPAQPGRSGR</sequence>
<dbReference type="InterPro" id="IPR006094">
    <property type="entry name" value="Oxid_FAD_bind_N"/>
</dbReference>
<evidence type="ECO:0000256" key="2">
    <source>
        <dbReference type="ARBA" id="ARBA00022630"/>
    </source>
</evidence>
<dbReference type="Gene3D" id="3.30.70.3450">
    <property type="match status" value="1"/>
</dbReference>
<dbReference type="InterPro" id="IPR016164">
    <property type="entry name" value="FAD-linked_Oxase-like_C"/>
</dbReference>
<organism evidence="5 6">
    <name type="scientific">Roseateles aquae</name>
    <dbReference type="NCBI Taxonomy" id="3077235"/>
    <lineage>
        <taxon>Bacteria</taxon>
        <taxon>Pseudomonadati</taxon>
        <taxon>Pseudomonadota</taxon>
        <taxon>Betaproteobacteria</taxon>
        <taxon>Burkholderiales</taxon>
        <taxon>Sphaerotilaceae</taxon>
        <taxon>Roseateles</taxon>
    </lineage>
</organism>
<dbReference type="PANTHER" id="PTHR46568:SF1">
    <property type="entry name" value="ALKYLDIHYDROXYACETONEPHOSPHATE SYNTHASE, PEROXISOMAL"/>
    <property type="match status" value="1"/>
</dbReference>
<dbReference type="PROSITE" id="PS51387">
    <property type="entry name" value="FAD_PCMH"/>
    <property type="match status" value="1"/>
</dbReference>
<keyword evidence="3" id="KW-0274">FAD</keyword>
<reference evidence="5" key="1">
    <citation type="submission" date="2023-09" db="EMBL/GenBank/DDBJ databases">
        <title>Paucibacter sp. APW11 Genome sequencing and assembly.</title>
        <authorList>
            <person name="Kim I."/>
        </authorList>
    </citation>
    <scope>NUCLEOTIDE SEQUENCE</scope>
    <source>
        <strain evidence="5">APW11</strain>
    </source>
</reference>
<dbReference type="SUPFAM" id="SSF55103">
    <property type="entry name" value="FAD-linked oxidases, C-terminal domain"/>
    <property type="match status" value="1"/>
</dbReference>
<dbReference type="Pfam" id="PF01565">
    <property type="entry name" value="FAD_binding_4"/>
    <property type="match status" value="1"/>
</dbReference>
<evidence type="ECO:0000256" key="3">
    <source>
        <dbReference type="ARBA" id="ARBA00022827"/>
    </source>
</evidence>
<dbReference type="Gene3D" id="3.30.300.330">
    <property type="match status" value="1"/>
</dbReference>